<protein>
    <recommendedName>
        <fullName evidence="3">Integrase catalytic domain-containing protein</fullName>
    </recommendedName>
</protein>
<accession>A0A6J5A7T6</accession>
<evidence type="ECO:0008006" key="3">
    <source>
        <dbReference type="Google" id="ProtNLM"/>
    </source>
</evidence>
<dbReference type="Proteomes" id="UP000494205">
    <property type="component" value="Unassembled WGS sequence"/>
</dbReference>
<evidence type="ECO:0000313" key="2">
    <source>
        <dbReference type="Proteomes" id="UP000494205"/>
    </source>
</evidence>
<sequence length="41" mass="4809">MDEVIDWLGFYNARRLHSTLDYVSPMTFEKNWFAAQQGEAA</sequence>
<dbReference type="EMBL" id="CADIJZ010000004">
    <property type="protein sequence ID" value="CAB3657402.1"/>
    <property type="molecule type" value="Genomic_DNA"/>
</dbReference>
<proteinExistence type="predicted"/>
<reference evidence="1 2" key="1">
    <citation type="submission" date="2020-04" db="EMBL/GenBank/DDBJ databases">
        <authorList>
            <person name="De Canck E."/>
        </authorList>
    </citation>
    <scope>NUCLEOTIDE SEQUENCE [LARGE SCALE GENOMIC DNA]</scope>
    <source>
        <strain evidence="1 2">LMG 27174</strain>
    </source>
</reference>
<dbReference type="AlphaFoldDB" id="A0A6J5A7T6"/>
<name>A0A6J5A7T6_9BURK</name>
<organism evidence="1 2">
    <name type="scientific">Paraburkholderia rhynchosiae</name>
    <dbReference type="NCBI Taxonomy" id="487049"/>
    <lineage>
        <taxon>Bacteria</taxon>
        <taxon>Pseudomonadati</taxon>
        <taxon>Pseudomonadota</taxon>
        <taxon>Betaproteobacteria</taxon>
        <taxon>Burkholderiales</taxon>
        <taxon>Burkholderiaceae</taxon>
        <taxon>Paraburkholderia</taxon>
    </lineage>
</organism>
<evidence type="ECO:0000313" key="1">
    <source>
        <dbReference type="EMBL" id="CAB3657402.1"/>
    </source>
</evidence>
<gene>
    <name evidence="1" type="ORF">LMG27174_01485</name>
</gene>